<sequence length="159" mass="17811">MAVPAQLAPVTSNLCDLIFHEFNIQLLNRDLLYANNPTSQSHDSLRSDHFGQLYQVTLRRNVTHYIPPWVRPGPTSASRGWPSVSEAQVSDNPAVCHTSVANKWKTSPPSAACRRDATQIRYNLTFQGEDDHVTVHLVEFRCSNRHQFGAVVGNLPTFS</sequence>
<dbReference type="Proteomes" id="UP001152803">
    <property type="component" value="Unassembled WGS sequence"/>
</dbReference>
<comment type="caution">
    <text evidence="1">The sequence shown here is derived from an EMBL/GenBank/DDBJ whole genome shotgun (WGS) entry which is preliminary data.</text>
</comment>
<dbReference type="EMBL" id="JAFJMO010000019">
    <property type="protein sequence ID" value="KAJ8250095.1"/>
    <property type="molecule type" value="Genomic_DNA"/>
</dbReference>
<gene>
    <name evidence="1" type="ORF">COCON_G00233110</name>
</gene>
<evidence type="ECO:0000313" key="1">
    <source>
        <dbReference type="EMBL" id="KAJ8250095.1"/>
    </source>
</evidence>
<evidence type="ECO:0000313" key="2">
    <source>
        <dbReference type="Proteomes" id="UP001152803"/>
    </source>
</evidence>
<name>A0A9Q1HKC2_CONCO</name>
<organism evidence="1 2">
    <name type="scientific">Conger conger</name>
    <name type="common">Conger eel</name>
    <name type="synonym">Muraena conger</name>
    <dbReference type="NCBI Taxonomy" id="82655"/>
    <lineage>
        <taxon>Eukaryota</taxon>
        <taxon>Metazoa</taxon>
        <taxon>Chordata</taxon>
        <taxon>Craniata</taxon>
        <taxon>Vertebrata</taxon>
        <taxon>Euteleostomi</taxon>
        <taxon>Actinopterygii</taxon>
        <taxon>Neopterygii</taxon>
        <taxon>Teleostei</taxon>
        <taxon>Anguilliformes</taxon>
        <taxon>Congridae</taxon>
        <taxon>Conger</taxon>
    </lineage>
</organism>
<keyword evidence="2" id="KW-1185">Reference proteome</keyword>
<accession>A0A9Q1HKC2</accession>
<reference evidence="1" key="1">
    <citation type="journal article" date="2023" name="Science">
        <title>Genome structures resolve the early diversification of teleost fishes.</title>
        <authorList>
            <person name="Parey E."/>
            <person name="Louis A."/>
            <person name="Montfort J."/>
            <person name="Bouchez O."/>
            <person name="Roques C."/>
            <person name="Iampietro C."/>
            <person name="Lluch J."/>
            <person name="Castinel A."/>
            <person name="Donnadieu C."/>
            <person name="Desvignes T."/>
            <person name="Floi Bucao C."/>
            <person name="Jouanno E."/>
            <person name="Wen M."/>
            <person name="Mejri S."/>
            <person name="Dirks R."/>
            <person name="Jansen H."/>
            <person name="Henkel C."/>
            <person name="Chen W.J."/>
            <person name="Zahm M."/>
            <person name="Cabau C."/>
            <person name="Klopp C."/>
            <person name="Thompson A.W."/>
            <person name="Robinson-Rechavi M."/>
            <person name="Braasch I."/>
            <person name="Lecointre G."/>
            <person name="Bobe J."/>
            <person name="Postlethwait J.H."/>
            <person name="Berthelot C."/>
            <person name="Roest Crollius H."/>
            <person name="Guiguen Y."/>
        </authorList>
    </citation>
    <scope>NUCLEOTIDE SEQUENCE</scope>
    <source>
        <strain evidence="1">Concon-B</strain>
    </source>
</reference>
<dbReference type="AlphaFoldDB" id="A0A9Q1HKC2"/>
<protein>
    <submittedName>
        <fullName evidence="1">Uncharacterized protein</fullName>
    </submittedName>
</protein>
<proteinExistence type="predicted"/>